<dbReference type="EMBL" id="JASBRG010000001">
    <property type="protein sequence ID" value="MDI3318664.1"/>
    <property type="molecule type" value="Genomic_DNA"/>
</dbReference>
<comment type="caution">
    <text evidence="6">The sequence shown here is derived from an EMBL/GenBank/DDBJ whole genome shotgun (WGS) entry which is preliminary data.</text>
</comment>
<keyword evidence="5" id="KW-1003">Cell membrane</keyword>
<organism evidence="6 7">
    <name type="scientific">Pinibacter soli</name>
    <dbReference type="NCBI Taxonomy" id="3044211"/>
    <lineage>
        <taxon>Bacteria</taxon>
        <taxon>Pseudomonadati</taxon>
        <taxon>Bacteroidota</taxon>
        <taxon>Chitinophagia</taxon>
        <taxon>Chitinophagales</taxon>
        <taxon>Chitinophagaceae</taxon>
        <taxon>Pinibacter</taxon>
    </lineage>
</organism>
<comment type="function">
    <text evidence="5">Part of the twin-arginine translocation (Tat) system that transports large folded proteins containing a characteristic twin-arginine motif in their signal peptide across membranes.</text>
</comment>
<dbReference type="PANTHER" id="PTHR30371">
    <property type="entry name" value="SEC-INDEPENDENT PROTEIN TRANSLOCASE PROTEIN TATC"/>
    <property type="match status" value="1"/>
</dbReference>
<evidence type="ECO:0000256" key="4">
    <source>
        <dbReference type="ARBA" id="ARBA00023136"/>
    </source>
</evidence>
<evidence type="ECO:0000313" key="7">
    <source>
        <dbReference type="Proteomes" id="UP001226434"/>
    </source>
</evidence>
<keyword evidence="4 5" id="KW-0472">Membrane</keyword>
<keyword evidence="3 5" id="KW-1133">Transmembrane helix</keyword>
<keyword evidence="7" id="KW-1185">Reference proteome</keyword>
<gene>
    <name evidence="5 6" type="primary">tatC</name>
    <name evidence="6" type="ORF">QJ048_02710</name>
</gene>
<evidence type="ECO:0000256" key="5">
    <source>
        <dbReference type="HAMAP-Rule" id="MF_00902"/>
    </source>
</evidence>
<evidence type="ECO:0000256" key="2">
    <source>
        <dbReference type="ARBA" id="ARBA00022692"/>
    </source>
</evidence>
<dbReference type="Proteomes" id="UP001226434">
    <property type="component" value="Unassembled WGS sequence"/>
</dbReference>
<accession>A0ABT6R7W7</accession>
<name>A0ABT6R7W7_9BACT</name>
<comment type="similarity">
    <text evidence="5">Belongs to the TatC family.</text>
</comment>
<dbReference type="InterPro" id="IPR002033">
    <property type="entry name" value="TatC"/>
</dbReference>
<dbReference type="PANTHER" id="PTHR30371:SF0">
    <property type="entry name" value="SEC-INDEPENDENT PROTEIN TRANSLOCASE PROTEIN TATC, CHLOROPLASTIC-RELATED"/>
    <property type="match status" value="1"/>
</dbReference>
<dbReference type="PRINTS" id="PR01840">
    <property type="entry name" value="TATCFAMILY"/>
</dbReference>
<feature type="transmembrane region" description="Helical" evidence="5">
    <location>
        <begin position="30"/>
        <end position="48"/>
    </location>
</feature>
<dbReference type="HAMAP" id="MF_00902">
    <property type="entry name" value="TatC"/>
    <property type="match status" value="1"/>
</dbReference>
<evidence type="ECO:0000256" key="1">
    <source>
        <dbReference type="ARBA" id="ARBA00004141"/>
    </source>
</evidence>
<feature type="transmembrane region" description="Helical" evidence="5">
    <location>
        <begin position="225"/>
        <end position="241"/>
    </location>
</feature>
<feature type="transmembrane region" description="Helical" evidence="5">
    <location>
        <begin position="192"/>
        <end position="213"/>
    </location>
</feature>
<feature type="transmembrane region" description="Helical" evidence="5">
    <location>
        <begin position="143"/>
        <end position="162"/>
    </location>
</feature>
<keyword evidence="5" id="KW-0811">Translocation</keyword>
<dbReference type="RefSeq" id="WP_282332792.1">
    <property type="nucleotide sequence ID" value="NZ_JASBRG010000001.1"/>
</dbReference>
<keyword evidence="2 5" id="KW-0812">Transmembrane</keyword>
<keyword evidence="5" id="KW-0813">Transport</keyword>
<reference evidence="6 7" key="1">
    <citation type="submission" date="2023-05" db="EMBL/GenBank/DDBJ databases">
        <title>Genome sequence of Pinibacter sp. MAH-24.</title>
        <authorList>
            <person name="Huq M.A."/>
        </authorList>
    </citation>
    <scope>NUCLEOTIDE SEQUENCE [LARGE SCALE GENOMIC DNA]</scope>
    <source>
        <strain evidence="6 7">MAH-24</strain>
    </source>
</reference>
<sequence>MALNFLNRNNNSNNAEMSFIDHIEALRGHLFRALLAVLVGSVIAYWKMDFFFDQIIMGPAHKEFITYRWLCETSHALHMGNAMCLEDINIKLISTEMSSQFLMSFTIAFVIGFVLAFPFIFWEFWRFVKPALTEKEVSKTRGVVFWVSLLFFLGIAFGYYLMAPYSVNFFAAYTLSPLIQNTFMISDYIDNIVSLVLGCGIVFQLPLVVYFLAKVGIVTPTFLRTYRKYAVVVILLIAAVITPPDIVSMTIASLPLLLLYEISIWIAGRVVKEKKKKEAEEWG</sequence>
<feature type="transmembrane region" description="Helical" evidence="5">
    <location>
        <begin position="247"/>
        <end position="267"/>
    </location>
</feature>
<comment type="subunit">
    <text evidence="5">Forms a complex with TatA.</text>
</comment>
<comment type="subcellular location">
    <subcellularLocation>
        <location evidence="5">Cell membrane</location>
        <topology evidence="5">Multi-pass membrane protein</topology>
    </subcellularLocation>
    <subcellularLocation>
        <location evidence="1">Membrane</location>
        <topology evidence="1">Multi-pass membrane protein</topology>
    </subcellularLocation>
</comment>
<feature type="transmembrane region" description="Helical" evidence="5">
    <location>
        <begin position="101"/>
        <end position="122"/>
    </location>
</feature>
<protein>
    <recommendedName>
        <fullName evidence="5">Sec-independent protein translocase protein TatC</fullName>
    </recommendedName>
</protein>
<keyword evidence="5" id="KW-0653">Protein transport</keyword>
<proteinExistence type="inferred from homology"/>
<dbReference type="NCBIfam" id="TIGR00945">
    <property type="entry name" value="tatC"/>
    <property type="match status" value="1"/>
</dbReference>
<dbReference type="Pfam" id="PF00902">
    <property type="entry name" value="TatC"/>
    <property type="match status" value="1"/>
</dbReference>
<evidence type="ECO:0000313" key="6">
    <source>
        <dbReference type="EMBL" id="MDI3318664.1"/>
    </source>
</evidence>
<evidence type="ECO:0000256" key="3">
    <source>
        <dbReference type="ARBA" id="ARBA00022989"/>
    </source>
</evidence>